<dbReference type="Proteomes" id="UP001553161">
    <property type="component" value="Unassembled WGS sequence"/>
</dbReference>
<evidence type="ECO:0000313" key="1">
    <source>
        <dbReference type="EMBL" id="MEV8465640.1"/>
    </source>
</evidence>
<proteinExistence type="predicted"/>
<protein>
    <submittedName>
        <fullName evidence="1">Uncharacterized protein</fullName>
    </submittedName>
</protein>
<comment type="caution">
    <text evidence="1">The sequence shown here is derived from an EMBL/GenBank/DDBJ whole genome shotgun (WGS) entry which is preliminary data.</text>
</comment>
<dbReference type="EMBL" id="JBFBVU010000002">
    <property type="protein sequence ID" value="MEV8465640.1"/>
    <property type="molecule type" value="Genomic_DNA"/>
</dbReference>
<dbReference type="RefSeq" id="WP_366191240.1">
    <property type="nucleotide sequence ID" value="NZ_JBFBVU010000002.1"/>
</dbReference>
<reference evidence="1 2" key="1">
    <citation type="submission" date="2024-07" db="EMBL/GenBank/DDBJ databases">
        <authorList>
            <person name="Kang M."/>
        </authorList>
    </citation>
    <scope>NUCLEOTIDE SEQUENCE [LARGE SCALE GENOMIC DNA]</scope>
    <source>
        <strain evidence="1 2">DFM31</strain>
    </source>
</reference>
<organism evidence="1 2">
    <name type="scientific">Meridianimarinicoccus marinus</name>
    <dbReference type="NCBI Taxonomy" id="3231483"/>
    <lineage>
        <taxon>Bacteria</taxon>
        <taxon>Pseudomonadati</taxon>
        <taxon>Pseudomonadota</taxon>
        <taxon>Alphaproteobacteria</taxon>
        <taxon>Rhodobacterales</taxon>
        <taxon>Paracoccaceae</taxon>
        <taxon>Meridianimarinicoccus</taxon>
    </lineage>
</organism>
<evidence type="ECO:0000313" key="2">
    <source>
        <dbReference type="Proteomes" id="UP001553161"/>
    </source>
</evidence>
<gene>
    <name evidence="1" type="ORF">AB0T83_02445</name>
</gene>
<accession>A0ABV3L268</accession>
<sequence>MKANRMYLTKFCHTKDHPSNRGTLKLGTLHSYRNEELGEIHDPEEGIWTTQLVFDPSTQFSKSWLKDVLFGAVIPKMGNFIQQQQKTIVSSPFDHPGKMIIDVEKVVTLEETQTHARLSGQAKITIDLENILIFCMSIDLDGNMDSPFSYDSKWSLPKSKAPAFSNLIGGLLPSIPLTSLDLSTHDGIQLHHTSGIRIAGSYGEVRYIDKEIKIQEEADFTKEMMEEIFKNCHMTKDTKFQPENEFRFWYRFSLGSSIVPVTGDFFPMVNQLVGIGGR</sequence>
<keyword evidence="2" id="KW-1185">Reference proteome</keyword>
<name>A0ABV3L268_9RHOB</name>